<comment type="catalytic activity">
    <reaction evidence="4 7">
        <text>uridine(38/39/40) in tRNA = pseudouridine(38/39/40) in tRNA</text>
        <dbReference type="Rhea" id="RHEA:22376"/>
        <dbReference type="Rhea" id="RHEA-COMP:10085"/>
        <dbReference type="Rhea" id="RHEA-COMP:10087"/>
        <dbReference type="ChEBI" id="CHEBI:65314"/>
        <dbReference type="ChEBI" id="CHEBI:65315"/>
        <dbReference type="EC" id="5.4.99.12"/>
    </reaction>
</comment>
<evidence type="ECO:0000259" key="8">
    <source>
        <dbReference type="Pfam" id="PF01416"/>
    </source>
</evidence>
<dbReference type="HAMAP" id="MF_00171">
    <property type="entry name" value="TruA"/>
    <property type="match status" value="1"/>
</dbReference>
<reference evidence="9" key="2">
    <citation type="submission" date="2022-01" db="EMBL/GenBank/DDBJ databases">
        <title>Novel bile acid biosynthetic pathways are enriched in the microbiome of centenarians.</title>
        <authorList>
            <person name="Sato Y."/>
            <person name="Atarashi K."/>
            <person name="Plichta R.D."/>
            <person name="Arai Y."/>
            <person name="Sasajima S."/>
            <person name="Kearney M.S."/>
            <person name="Suda W."/>
            <person name="Takeshita K."/>
            <person name="Sasaki T."/>
            <person name="Okamoto S."/>
            <person name="Skelly N.A."/>
            <person name="Okamura Y."/>
            <person name="Vlamakis H."/>
            <person name="Li Y."/>
            <person name="Tanoue T."/>
            <person name="Takei H."/>
            <person name="Nittono H."/>
            <person name="Narushima S."/>
            <person name="Irie J."/>
            <person name="Itoh H."/>
            <person name="Moriya K."/>
            <person name="Sugiura Y."/>
            <person name="Suematsu M."/>
            <person name="Moritoki N."/>
            <person name="Shibata S."/>
            <person name="Littman R.D."/>
            <person name="Fischbach A.M."/>
            <person name="Uwamino Y."/>
            <person name="Inoue T."/>
            <person name="Honda A."/>
            <person name="Hattori M."/>
            <person name="Murai T."/>
            <person name="Xavier J.R."/>
            <person name="Hirose N."/>
            <person name="Honda K."/>
        </authorList>
    </citation>
    <scope>NUCLEOTIDE SEQUENCE</scope>
    <source>
        <strain evidence="9">CE91-St16</strain>
    </source>
</reference>
<evidence type="ECO:0000313" key="11">
    <source>
        <dbReference type="EMBL" id="MDU0261330.1"/>
    </source>
</evidence>
<evidence type="ECO:0000313" key="10">
    <source>
        <dbReference type="EMBL" id="KAA3160331.1"/>
    </source>
</evidence>
<dbReference type="PIRSF" id="PIRSF001430">
    <property type="entry name" value="tRNA_psdUrid_synth"/>
    <property type="match status" value="1"/>
</dbReference>
<dbReference type="EMBL" id="VVND01000003">
    <property type="protein sequence ID" value="KAA3160331.1"/>
    <property type="molecule type" value="Genomic_DNA"/>
</dbReference>
<organism evidence="11 13">
    <name type="scientific">Alistipes finegoldii</name>
    <dbReference type="NCBI Taxonomy" id="214856"/>
    <lineage>
        <taxon>Bacteria</taxon>
        <taxon>Pseudomonadati</taxon>
        <taxon>Bacteroidota</taxon>
        <taxon>Bacteroidia</taxon>
        <taxon>Bacteroidales</taxon>
        <taxon>Rikenellaceae</taxon>
        <taxon>Alistipes</taxon>
    </lineage>
</organism>
<dbReference type="Proteomes" id="UP001181347">
    <property type="component" value="Unassembled WGS sequence"/>
</dbReference>
<dbReference type="InterPro" id="IPR020094">
    <property type="entry name" value="TruA/RsuA/RluB/E/F_N"/>
</dbReference>
<dbReference type="RefSeq" id="WP_014776593.1">
    <property type="nucleotide sequence ID" value="NZ_AP025581.1"/>
</dbReference>
<sequence>MRYFLELRYNGAAYCGWQRQPDMPSVQQTLERALTTLLREKIEVTGAGRTDTGVNASYYVAHFDCEEPVPDPAQVVYKLNFLLPGDIAVGSMTPVGADAHARFAAREREYRYYIEPRKNPFTRDATWQYYVPLDMERMNEAAASLLEYDDFTSFAKLNSNNKTNICRIMHAAWTADERGVLCFTIRADRFLRNMVRSLVGTLVDVGRGRYTPDGFREIVGSRDLSRSSGGAPAQGLFLSDVVYPPGVFERKTFY</sequence>
<evidence type="ECO:0000256" key="2">
    <source>
        <dbReference type="ARBA" id="ARBA00022694"/>
    </source>
</evidence>
<keyword evidence="12" id="KW-1185">Reference proteome</keyword>
<feature type="domain" description="Pseudouridine synthase I TruA alpha/beta" evidence="8">
    <location>
        <begin position="145"/>
        <end position="244"/>
    </location>
</feature>
<dbReference type="PANTHER" id="PTHR11142:SF0">
    <property type="entry name" value="TRNA PSEUDOURIDINE SYNTHASE-LIKE 1"/>
    <property type="match status" value="1"/>
</dbReference>
<evidence type="ECO:0000313" key="9">
    <source>
        <dbReference type="EMBL" id="GKI19516.1"/>
    </source>
</evidence>
<dbReference type="EMBL" id="JAWDES010000006">
    <property type="protein sequence ID" value="MDU0261330.1"/>
    <property type="molecule type" value="Genomic_DNA"/>
</dbReference>
<dbReference type="InterPro" id="IPR001406">
    <property type="entry name" value="PsdUridine_synth_TruA"/>
</dbReference>
<dbReference type="Proteomes" id="UP000324870">
    <property type="component" value="Unassembled WGS sequence"/>
</dbReference>
<dbReference type="InterPro" id="IPR020103">
    <property type="entry name" value="PsdUridine_synth_cat_dom_sf"/>
</dbReference>
<feature type="active site" description="Nucleophile" evidence="4 5">
    <location>
        <position position="51"/>
    </location>
</feature>
<comment type="caution">
    <text evidence="11">The sequence shown here is derived from an EMBL/GenBank/DDBJ whole genome shotgun (WGS) entry which is preliminary data.</text>
</comment>
<dbReference type="GO" id="GO:0160147">
    <property type="term" value="F:tRNA pseudouridine(38-40) synthase activity"/>
    <property type="evidence" value="ECO:0007669"/>
    <property type="project" value="UniProtKB-EC"/>
</dbReference>
<dbReference type="Gene3D" id="3.30.70.660">
    <property type="entry name" value="Pseudouridine synthase I, catalytic domain, C-terminal subdomain"/>
    <property type="match status" value="1"/>
</dbReference>
<dbReference type="FunFam" id="3.30.70.580:FF:000001">
    <property type="entry name" value="tRNA pseudouridine synthase A"/>
    <property type="match status" value="1"/>
</dbReference>
<dbReference type="GO" id="GO:0003723">
    <property type="term" value="F:RNA binding"/>
    <property type="evidence" value="ECO:0007669"/>
    <property type="project" value="InterPro"/>
</dbReference>
<protein>
    <recommendedName>
        <fullName evidence="4">tRNA pseudouridine synthase A</fullName>
        <ecNumber evidence="4">5.4.99.12</ecNumber>
    </recommendedName>
    <alternativeName>
        <fullName evidence="4">tRNA pseudouridine(38-40) synthase</fullName>
    </alternativeName>
    <alternativeName>
        <fullName evidence="4">tRNA pseudouridylate synthase I</fullName>
    </alternativeName>
    <alternativeName>
        <fullName evidence="4">tRNA-uridine isomerase I</fullName>
    </alternativeName>
</protein>
<evidence type="ECO:0000256" key="6">
    <source>
        <dbReference type="PIRSR" id="PIRSR001430-2"/>
    </source>
</evidence>
<feature type="domain" description="Pseudouridine synthase I TruA alpha/beta" evidence="8">
    <location>
        <begin position="9"/>
        <end position="103"/>
    </location>
</feature>
<dbReference type="InterPro" id="IPR020095">
    <property type="entry name" value="PsdUridine_synth_TruA_C"/>
</dbReference>
<dbReference type="NCBIfam" id="TIGR00071">
    <property type="entry name" value="hisT_truA"/>
    <property type="match status" value="1"/>
</dbReference>
<evidence type="ECO:0000256" key="3">
    <source>
        <dbReference type="ARBA" id="ARBA00023235"/>
    </source>
</evidence>
<evidence type="ECO:0000256" key="5">
    <source>
        <dbReference type="PIRSR" id="PIRSR001430-1"/>
    </source>
</evidence>
<reference evidence="10 12" key="1">
    <citation type="journal article" date="2019" name="Nat. Med.">
        <title>A library of human gut bacterial isolates paired with longitudinal multiomics data enables mechanistic microbiome research.</title>
        <authorList>
            <person name="Poyet M."/>
            <person name="Groussin M."/>
            <person name="Gibbons S.M."/>
            <person name="Avila-Pacheco J."/>
            <person name="Jiang X."/>
            <person name="Kearney S.M."/>
            <person name="Perrotta A.R."/>
            <person name="Berdy B."/>
            <person name="Zhao S."/>
            <person name="Lieberman T.D."/>
            <person name="Swanson P.K."/>
            <person name="Smith M."/>
            <person name="Roesemann S."/>
            <person name="Alexander J.E."/>
            <person name="Rich S.A."/>
            <person name="Livny J."/>
            <person name="Vlamakis H."/>
            <person name="Clish C."/>
            <person name="Bullock K."/>
            <person name="Deik A."/>
            <person name="Scott J."/>
            <person name="Pierce K.A."/>
            <person name="Xavier R.J."/>
            <person name="Alm E.J."/>
        </authorList>
    </citation>
    <scope>NUCLEOTIDE SEQUENCE [LARGE SCALE GENOMIC DNA]</scope>
    <source>
        <strain evidence="10 12">BIOML-A1</strain>
    </source>
</reference>
<accession>A0A5B5VRY2</accession>
<evidence type="ECO:0000313" key="13">
    <source>
        <dbReference type="Proteomes" id="UP001181347"/>
    </source>
</evidence>
<dbReference type="Proteomes" id="UP001055105">
    <property type="component" value="Unassembled WGS sequence"/>
</dbReference>
<comment type="subunit">
    <text evidence="4">Homodimer.</text>
</comment>
<evidence type="ECO:0000256" key="1">
    <source>
        <dbReference type="ARBA" id="ARBA00009375"/>
    </source>
</evidence>
<dbReference type="OMA" id="ADAFCHN"/>
<reference evidence="11" key="3">
    <citation type="submission" date="2023-10" db="EMBL/GenBank/DDBJ databases">
        <title>Genome Sequence of the Bacteria from From Gut Wall in Crohn's Disease.</title>
        <authorList>
            <person name="Rodriguez-Palacios A."/>
        </authorList>
    </citation>
    <scope>NUCLEOTIDE SEQUENCE</scope>
    <source>
        <strain evidence="11">CavFT-hAR58</strain>
    </source>
</reference>
<name>A0A5B5VRY2_9BACT</name>
<evidence type="ECO:0000313" key="12">
    <source>
        <dbReference type="Proteomes" id="UP000324870"/>
    </source>
</evidence>
<evidence type="ECO:0000256" key="7">
    <source>
        <dbReference type="RuleBase" id="RU003792"/>
    </source>
</evidence>
<dbReference type="EC" id="5.4.99.12" evidence="4"/>
<comment type="similarity">
    <text evidence="1 4 7">Belongs to the tRNA pseudouridine synthase TruA family.</text>
</comment>
<comment type="caution">
    <text evidence="4">Lacks conserved residue(s) required for the propagation of feature annotation.</text>
</comment>
<keyword evidence="3 4" id="KW-0413">Isomerase</keyword>
<evidence type="ECO:0000256" key="4">
    <source>
        <dbReference type="HAMAP-Rule" id="MF_00171"/>
    </source>
</evidence>
<comment type="function">
    <text evidence="4">Formation of pseudouridine at positions 38, 39 and 40 in the anticodon stem and loop of transfer RNAs.</text>
</comment>
<dbReference type="CDD" id="cd02570">
    <property type="entry name" value="PseudoU_synth_EcTruA"/>
    <property type="match status" value="1"/>
</dbReference>
<keyword evidence="2 4" id="KW-0819">tRNA processing</keyword>
<dbReference type="InterPro" id="IPR020097">
    <property type="entry name" value="PsdUridine_synth_TruA_a/b_dom"/>
</dbReference>
<dbReference type="Gene3D" id="3.30.70.580">
    <property type="entry name" value="Pseudouridine synthase I, catalytic domain, N-terminal subdomain"/>
    <property type="match status" value="1"/>
</dbReference>
<proteinExistence type="inferred from homology"/>
<gene>
    <name evidence="4 11" type="primary">truA</name>
    <name evidence="9" type="ORF">CE91St16_24240</name>
    <name evidence="10" type="ORF">F2A26_03740</name>
    <name evidence="11" type="ORF">RVH17_14650</name>
</gene>
<dbReference type="PANTHER" id="PTHR11142">
    <property type="entry name" value="PSEUDOURIDYLATE SYNTHASE"/>
    <property type="match status" value="1"/>
</dbReference>
<dbReference type="EMBL" id="BQOL01000001">
    <property type="protein sequence ID" value="GKI19516.1"/>
    <property type="molecule type" value="Genomic_DNA"/>
</dbReference>
<dbReference type="GO" id="GO:0031119">
    <property type="term" value="P:tRNA pseudouridine synthesis"/>
    <property type="evidence" value="ECO:0007669"/>
    <property type="project" value="UniProtKB-UniRule"/>
</dbReference>
<feature type="binding site" evidence="4 6">
    <location>
        <position position="110"/>
    </location>
    <ligand>
        <name>substrate</name>
    </ligand>
</feature>
<dbReference type="SUPFAM" id="SSF55120">
    <property type="entry name" value="Pseudouridine synthase"/>
    <property type="match status" value="1"/>
</dbReference>
<dbReference type="Pfam" id="PF01416">
    <property type="entry name" value="PseudoU_synth_1"/>
    <property type="match status" value="2"/>
</dbReference>
<dbReference type="AlphaFoldDB" id="A0A5B5VRY2"/>